<dbReference type="Gene3D" id="1.10.10.10">
    <property type="entry name" value="Winged helix-like DNA-binding domain superfamily/Winged helix DNA-binding domain"/>
    <property type="match status" value="1"/>
</dbReference>
<proteinExistence type="predicted"/>
<comment type="caution">
    <text evidence="2">The sequence shown here is derived from an EMBL/GenBank/DDBJ whole genome shotgun (WGS) entry which is preliminary data.</text>
</comment>
<dbReference type="InterPro" id="IPR036390">
    <property type="entry name" value="WH_DNA-bd_sf"/>
</dbReference>
<dbReference type="Pfam" id="PF03551">
    <property type="entry name" value="PadR"/>
    <property type="match status" value="1"/>
</dbReference>
<evidence type="ECO:0000313" key="2">
    <source>
        <dbReference type="EMBL" id="MBA0087547.1"/>
    </source>
</evidence>
<dbReference type="NCBIfam" id="TIGR03433">
    <property type="entry name" value="padR_acidobact"/>
    <property type="match status" value="1"/>
</dbReference>
<evidence type="ECO:0000313" key="3">
    <source>
        <dbReference type="Proteomes" id="UP000567293"/>
    </source>
</evidence>
<dbReference type="PANTHER" id="PTHR33169:SF14">
    <property type="entry name" value="TRANSCRIPTIONAL REGULATOR RV3488"/>
    <property type="match status" value="1"/>
</dbReference>
<name>A0A7V8NU89_9BACT</name>
<dbReference type="AlphaFoldDB" id="A0A7V8NU89"/>
<dbReference type="EMBL" id="JACDQQ010002057">
    <property type="protein sequence ID" value="MBA0087547.1"/>
    <property type="molecule type" value="Genomic_DNA"/>
</dbReference>
<dbReference type="Proteomes" id="UP000567293">
    <property type="component" value="Unassembled WGS sequence"/>
</dbReference>
<dbReference type="PANTHER" id="PTHR33169">
    <property type="entry name" value="PADR-FAMILY TRANSCRIPTIONAL REGULATOR"/>
    <property type="match status" value="1"/>
</dbReference>
<gene>
    <name evidence="2" type="ORF">HRJ53_21385</name>
</gene>
<accession>A0A7V8NU89</accession>
<dbReference type="InterPro" id="IPR036388">
    <property type="entry name" value="WH-like_DNA-bd_sf"/>
</dbReference>
<reference evidence="2" key="1">
    <citation type="submission" date="2020-06" db="EMBL/GenBank/DDBJ databases">
        <title>Legume-microbial interactions unlock mineral nutrients during tropical forest succession.</title>
        <authorList>
            <person name="Epihov D.Z."/>
        </authorList>
    </citation>
    <scope>NUCLEOTIDE SEQUENCE [LARGE SCALE GENOMIC DNA]</scope>
    <source>
        <strain evidence="2">Pan2503</strain>
    </source>
</reference>
<keyword evidence="3" id="KW-1185">Reference proteome</keyword>
<dbReference type="InterPro" id="IPR052509">
    <property type="entry name" value="Metal_resp_DNA-bind_regulator"/>
</dbReference>
<dbReference type="InterPro" id="IPR005149">
    <property type="entry name" value="Tscrpt_reg_PadR_N"/>
</dbReference>
<dbReference type="SUPFAM" id="SSF46785">
    <property type="entry name" value="Winged helix' DNA-binding domain"/>
    <property type="match status" value="1"/>
</dbReference>
<organism evidence="2 3">
    <name type="scientific">Candidatus Acidiferrum panamense</name>
    <dbReference type="NCBI Taxonomy" id="2741543"/>
    <lineage>
        <taxon>Bacteria</taxon>
        <taxon>Pseudomonadati</taxon>
        <taxon>Acidobacteriota</taxon>
        <taxon>Terriglobia</taxon>
        <taxon>Candidatus Acidiferrales</taxon>
        <taxon>Candidatus Acidiferrum</taxon>
    </lineage>
</organism>
<dbReference type="InterPro" id="IPR017799">
    <property type="entry name" value="Tscrpt_reg_PadR_acidobac-type"/>
</dbReference>
<evidence type="ECO:0000259" key="1">
    <source>
        <dbReference type="Pfam" id="PF03551"/>
    </source>
</evidence>
<protein>
    <submittedName>
        <fullName evidence="2">PadR family transcriptional regulator</fullName>
    </submittedName>
</protein>
<sequence length="111" mass="12713">MTTSKPTDLVQGTVDLLILKTIALEPMHGWAIAQRIRQVSKNVLQLNQGALYPALHRLEQQGWIRAEWRESENNRRAKYYALTADGRKYLRREEANWDRLSAAIGLVLGKA</sequence>
<feature type="domain" description="Transcription regulator PadR N-terminal" evidence="1">
    <location>
        <begin position="18"/>
        <end position="91"/>
    </location>
</feature>